<feature type="domain" description="Fibronectin type-III" evidence="3">
    <location>
        <begin position="212"/>
        <end position="306"/>
    </location>
</feature>
<feature type="domain" description="Ig-like" evidence="2">
    <location>
        <begin position="7"/>
        <end position="84"/>
    </location>
</feature>
<feature type="transmembrane region" description="Helical" evidence="1">
    <location>
        <begin position="312"/>
        <end position="332"/>
    </location>
</feature>
<dbReference type="OrthoDB" id="6161934at2759"/>
<dbReference type="Gene3D" id="2.60.40.10">
    <property type="entry name" value="Immunoglobulins"/>
    <property type="match status" value="1"/>
</dbReference>
<evidence type="ECO:0000259" key="3">
    <source>
        <dbReference type="PROSITE" id="PS50853"/>
    </source>
</evidence>
<dbReference type="SUPFAM" id="SSF49265">
    <property type="entry name" value="Fibronectin type III"/>
    <property type="match status" value="1"/>
</dbReference>
<evidence type="ECO:0008006" key="6">
    <source>
        <dbReference type="Google" id="ProtNLM"/>
    </source>
</evidence>
<keyword evidence="1" id="KW-0812">Transmembrane</keyword>
<dbReference type="Pfam" id="PF00041">
    <property type="entry name" value="fn3"/>
    <property type="match status" value="1"/>
</dbReference>
<dbReference type="InterPro" id="IPR013783">
    <property type="entry name" value="Ig-like_fold"/>
</dbReference>
<dbReference type="CDD" id="cd00063">
    <property type="entry name" value="FN3"/>
    <property type="match status" value="1"/>
</dbReference>
<dbReference type="InterPro" id="IPR003961">
    <property type="entry name" value="FN3_dom"/>
</dbReference>
<evidence type="ECO:0000256" key="1">
    <source>
        <dbReference type="SAM" id="Phobius"/>
    </source>
</evidence>
<keyword evidence="5" id="KW-1185">Reference proteome</keyword>
<dbReference type="InterPro" id="IPR007110">
    <property type="entry name" value="Ig-like_dom"/>
</dbReference>
<dbReference type="PROSITE" id="PS50853">
    <property type="entry name" value="FN3"/>
    <property type="match status" value="1"/>
</dbReference>
<name>A0A8B6BWT0_MYTGA</name>
<comment type="caution">
    <text evidence="4">The sequence shown here is derived from an EMBL/GenBank/DDBJ whole genome shotgun (WGS) entry which is preliminary data.</text>
</comment>
<proteinExistence type="predicted"/>
<dbReference type="SMART" id="SM00060">
    <property type="entry name" value="FN3"/>
    <property type="match status" value="1"/>
</dbReference>
<dbReference type="Proteomes" id="UP000596742">
    <property type="component" value="Unassembled WGS sequence"/>
</dbReference>
<evidence type="ECO:0000259" key="2">
    <source>
        <dbReference type="PROSITE" id="PS50835"/>
    </source>
</evidence>
<keyword evidence="1" id="KW-0472">Membrane</keyword>
<gene>
    <name evidence="4" type="ORF">MGAL_10B090111</name>
</gene>
<dbReference type="PROSITE" id="PS50835">
    <property type="entry name" value="IG_LIKE"/>
    <property type="match status" value="1"/>
</dbReference>
<organism evidence="4 5">
    <name type="scientific">Mytilus galloprovincialis</name>
    <name type="common">Mediterranean mussel</name>
    <dbReference type="NCBI Taxonomy" id="29158"/>
    <lineage>
        <taxon>Eukaryota</taxon>
        <taxon>Metazoa</taxon>
        <taxon>Spiralia</taxon>
        <taxon>Lophotrochozoa</taxon>
        <taxon>Mollusca</taxon>
        <taxon>Bivalvia</taxon>
        <taxon>Autobranchia</taxon>
        <taxon>Pteriomorphia</taxon>
        <taxon>Mytilida</taxon>
        <taxon>Mytiloidea</taxon>
        <taxon>Mytilidae</taxon>
        <taxon>Mytilinae</taxon>
        <taxon>Mytilus</taxon>
    </lineage>
</organism>
<dbReference type="CDD" id="cd00096">
    <property type="entry name" value="Ig"/>
    <property type="match status" value="1"/>
</dbReference>
<evidence type="ECO:0000313" key="4">
    <source>
        <dbReference type="EMBL" id="VDH96418.1"/>
    </source>
</evidence>
<dbReference type="AlphaFoldDB" id="A0A8B6BWT0"/>
<sequence length="504" mass="57053">MNVLTDPPKIEVTFEEHKPHRELRCKPSGVPSNYTFKEWEHRTEYNQLIRRLPNNSSVLNLQYIKGESDRHHDRGIYVCQASNNVIMNGSLFTSGEMFLQAQGKPYFVTSNNKTQYGLLGNMSCLTVEVVSFPGMTNLSINPDVLKDSNDKYTVDDVQVLDTVYSKSVFVNGSRITIPVNVKTDKYFRQYTVKVSNQNGSSSLNVTLESASPPEKPLILDLKPTKNQIILKWRAGFNGGFPQTFIIQYRRLDVQYWNSISVKDNTIYTYSIHGLTPGTEYLIRLYSTNTEGNSSLSKEVLITTDDTNDNTNFVFLLLIVPFLIAVAVLYWQYKKGKLRPLERISCCKWQPFIDAGGIGAVENHFYENQNNEVHNAVAQNMDMPVYNSIERRAHLSIGQCVSYSATPKRKPNPLGKNMIDIACFGASSASGNTAESKCPDELNYIDVCFAPKPSGHKFQIHGSDNKTDYVDIDFSKRICSFAESERNSDDDFSSIDDIRMMRKGQ</sequence>
<accession>A0A8B6BWT0</accession>
<dbReference type="InterPro" id="IPR036116">
    <property type="entry name" value="FN3_sf"/>
</dbReference>
<dbReference type="EMBL" id="UYJE01000781">
    <property type="protein sequence ID" value="VDH96418.1"/>
    <property type="molecule type" value="Genomic_DNA"/>
</dbReference>
<keyword evidence="1" id="KW-1133">Transmembrane helix</keyword>
<evidence type="ECO:0000313" key="5">
    <source>
        <dbReference type="Proteomes" id="UP000596742"/>
    </source>
</evidence>
<protein>
    <recommendedName>
        <fullName evidence="6">Fibronectin type-III domain-containing protein</fullName>
    </recommendedName>
</protein>
<reference evidence="4" key="1">
    <citation type="submission" date="2018-11" db="EMBL/GenBank/DDBJ databases">
        <authorList>
            <person name="Alioto T."/>
            <person name="Alioto T."/>
        </authorList>
    </citation>
    <scope>NUCLEOTIDE SEQUENCE</scope>
</reference>